<evidence type="ECO:0000256" key="11">
    <source>
        <dbReference type="RuleBase" id="RU362031"/>
    </source>
</evidence>
<feature type="transmembrane region" description="Helical" evidence="11">
    <location>
        <begin position="279"/>
        <end position="304"/>
    </location>
</feature>
<comment type="caution">
    <text evidence="13">The sequence shown here is derived from an EMBL/GenBank/DDBJ whole genome shotgun (WGS) entry which is preliminary data.</text>
</comment>
<dbReference type="CDD" id="cd23081">
    <property type="entry name" value="cpPDZ_EcRseP-like"/>
    <property type="match status" value="1"/>
</dbReference>
<organism evidence="13 14">
    <name type="scientific">Falsiroseomonas oleicola</name>
    <dbReference type="NCBI Taxonomy" id="2801474"/>
    <lineage>
        <taxon>Bacteria</taxon>
        <taxon>Pseudomonadati</taxon>
        <taxon>Pseudomonadota</taxon>
        <taxon>Alphaproteobacteria</taxon>
        <taxon>Acetobacterales</taxon>
        <taxon>Roseomonadaceae</taxon>
        <taxon>Falsiroseomonas</taxon>
    </lineage>
</organism>
<keyword evidence="11" id="KW-0479">Metal-binding</keyword>
<dbReference type="Pfam" id="PF17820">
    <property type="entry name" value="PDZ_6"/>
    <property type="match status" value="1"/>
</dbReference>
<dbReference type="CDD" id="cd06163">
    <property type="entry name" value="S2P-M50_PDZ_RseP-like"/>
    <property type="match status" value="1"/>
</dbReference>
<evidence type="ECO:0000256" key="8">
    <source>
        <dbReference type="ARBA" id="ARBA00022989"/>
    </source>
</evidence>
<dbReference type="InterPro" id="IPR041489">
    <property type="entry name" value="PDZ_6"/>
</dbReference>
<keyword evidence="8 11" id="KW-1133">Transmembrane helix</keyword>
<feature type="transmembrane region" description="Helical" evidence="11">
    <location>
        <begin position="12"/>
        <end position="32"/>
    </location>
</feature>
<feature type="domain" description="PDZ" evidence="12">
    <location>
        <begin position="126"/>
        <end position="195"/>
    </location>
</feature>
<keyword evidence="9 11" id="KW-0482">Metalloprotease</keyword>
<gene>
    <name evidence="13" type="primary">rseP</name>
    <name evidence="13" type="ORF">JJQ90_25190</name>
</gene>
<comment type="subcellular location">
    <subcellularLocation>
        <location evidence="2">Membrane</location>
        <topology evidence="2">Multi-pass membrane protein</topology>
    </subcellularLocation>
</comment>
<evidence type="ECO:0000256" key="3">
    <source>
        <dbReference type="ARBA" id="ARBA00007931"/>
    </source>
</evidence>
<dbReference type="InterPro" id="IPR001478">
    <property type="entry name" value="PDZ"/>
</dbReference>
<dbReference type="Pfam" id="PF02163">
    <property type="entry name" value="Peptidase_M50"/>
    <property type="match status" value="1"/>
</dbReference>
<dbReference type="InterPro" id="IPR008915">
    <property type="entry name" value="Peptidase_M50"/>
</dbReference>
<evidence type="ECO:0000256" key="9">
    <source>
        <dbReference type="ARBA" id="ARBA00023049"/>
    </source>
</evidence>
<reference evidence="13 14" key="1">
    <citation type="submission" date="2021-01" db="EMBL/GenBank/DDBJ databases">
        <title>Roseomonas sp. nov, a bacterium isolated from an oil production mixture in Yumen Oilfield.</title>
        <authorList>
            <person name="Wu D."/>
        </authorList>
    </citation>
    <scope>NUCLEOTIDE SEQUENCE [LARGE SCALE GENOMIC DNA]</scope>
    <source>
        <strain evidence="13 14">ROY-5-3</strain>
    </source>
</reference>
<dbReference type="GO" id="GO:0008237">
    <property type="term" value="F:metallopeptidase activity"/>
    <property type="evidence" value="ECO:0007669"/>
    <property type="project" value="UniProtKB-KW"/>
</dbReference>
<dbReference type="RefSeq" id="WP_216879064.1">
    <property type="nucleotide sequence ID" value="NZ_JAERQM010000011.1"/>
</dbReference>
<keyword evidence="14" id="KW-1185">Reference proteome</keyword>
<keyword evidence="5 11" id="KW-0812">Transmembrane</keyword>
<keyword evidence="7 11" id="KW-0862">Zinc</keyword>
<dbReference type="PANTHER" id="PTHR42837:SF2">
    <property type="entry name" value="MEMBRANE METALLOPROTEASE ARASP2, CHLOROPLASTIC-RELATED"/>
    <property type="match status" value="1"/>
</dbReference>
<evidence type="ECO:0000259" key="12">
    <source>
        <dbReference type="SMART" id="SM00228"/>
    </source>
</evidence>
<dbReference type="Proteomes" id="UP000689967">
    <property type="component" value="Unassembled WGS sequence"/>
</dbReference>
<evidence type="ECO:0000256" key="4">
    <source>
        <dbReference type="ARBA" id="ARBA00022670"/>
    </source>
</evidence>
<evidence type="ECO:0000313" key="13">
    <source>
        <dbReference type="EMBL" id="MBU8547039.1"/>
    </source>
</evidence>
<keyword evidence="4" id="KW-0645">Protease</keyword>
<evidence type="ECO:0000313" key="14">
    <source>
        <dbReference type="Proteomes" id="UP000689967"/>
    </source>
</evidence>
<keyword evidence="6 11" id="KW-0378">Hydrolase</keyword>
<dbReference type="InterPro" id="IPR004387">
    <property type="entry name" value="Pept_M50_Zn"/>
</dbReference>
<evidence type="ECO:0000256" key="2">
    <source>
        <dbReference type="ARBA" id="ARBA00004141"/>
    </source>
</evidence>
<evidence type="ECO:0000256" key="7">
    <source>
        <dbReference type="ARBA" id="ARBA00022833"/>
    </source>
</evidence>
<feature type="transmembrane region" description="Helical" evidence="11">
    <location>
        <begin position="107"/>
        <end position="129"/>
    </location>
</feature>
<feature type="transmembrane region" description="Helical" evidence="11">
    <location>
        <begin position="334"/>
        <end position="352"/>
    </location>
</feature>
<dbReference type="EC" id="3.4.24.-" evidence="11"/>
<keyword evidence="10 11" id="KW-0472">Membrane</keyword>
<evidence type="ECO:0000256" key="5">
    <source>
        <dbReference type="ARBA" id="ARBA00022692"/>
    </source>
</evidence>
<dbReference type="EMBL" id="JAERQM010000011">
    <property type="protein sequence ID" value="MBU8547039.1"/>
    <property type="molecule type" value="Genomic_DNA"/>
</dbReference>
<name>A0ABS6HE79_9PROT</name>
<evidence type="ECO:0000256" key="10">
    <source>
        <dbReference type="ARBA" id="ARBA00023136"/>
    </source>
</evidence>
<evidence type="ECO:0000256" key="1">
    <source>
        <dbReference type="ARBA" id="ARBA00001947"/>
    </source>
</evidence>
<protein>
    <recommendedName>
        <fullName evidence="11">Zinc metalloprotease</fullName>
        <ecNumber evidence="11">3.4.24.-</ecNumber>
    </recommendedName>
</protein>
<sequence length="369" mass="39590">MDILPEPFRTILSFIVVLGVLVFFHELGHYLAARWRGVYVERFSVGFGRAIATGTDRQGTEWRIGWLPLGGYVKLHGQEQPEDVPDEVRATWRPGQTFHEKSVGDRAIVVAAGPLANFVLAALMFGALYMTVGRPAATTAIGTVQEGSAAASAGLLPGDRILALDGQQVTRFEEVQRHIQPRAGTPVAVTVQREGQERVVTATPAARTSGETTVGVLGVGAAATEFQRLDPFSALWAGTVQTADITKQTLGAVWQMIAGGRGAEELGGPLRIAQMSGQVAELGIASLISFMAVLSVNLALINLFPIPVLDGGHLMFYAAEAIRGRPLPPRAQEYGFRAGFALLITLFVFATWNDLSQLGVVRWATNLFG</sequence>
<comment type="similarity">
    <text evidence="3 11">Belongs to the peptidase M50B family.</text>
</comment>
<dbReference type="NCBIfam" id="TIGR00054">
    <property type="entry name" value="RIP metalloprotease RseP"/>
    <property type="match status" value="1"/>
</dbReference>
<comment type="cofactor">
    <cofactor evidence="1 11">
        <name>Zn(2+)</name>
        <dbReference type="ChEBI" id="CHEBI:29105"/>
    </cofactor>
</comment>
<proteinExistence type="inferred from homology"/>
<evidence type="ECO:0000256" key="6">
    <source>
        <dbReference type="ARBA" id="ARBA00022801"/>
    </source>
</evidence>
<accession>A0ABS6HE79</accession>
<dbReference type="PANTHER" id="PTHR42837">
    <property type="entry name" value="REGULATOR OF SIGMA-E PROTEASE RSEP"/>
    <property type="match status" value="1"/>
</dbReference>
<dbReference type="SMART" id="SM00228">
    <property type="entry name" value="PDZ"/>
    <property type="match status" value="1"/>
</dbReference>